<dbReference type="PANTHER" id="PTHR45566:SF2">
    <property type="entry name" value="NARL SUBFAMILY"/>
    <property type="match status" value="1"/>
</dbReference>
<reference evidence="5 6" key="1">
    <citation type="submission" date="2019-03" db="EMBL/GenBank/DDBJ databases">
        <title>Dyadobacter AR-3-6 sp. nov., isolated from arctic soil.</title>
        <authorList>
            <person name="Chaudhary D.K."/>
        </authorList>
    </citation>
    <scope>NUCLEOTIDE SEQUENCE [LARGE SCALE GENOMIC DNA]</scope>
    <source>
        <strain evidence="5 6">AR-3-6</strain>
    </source>
</reference>
<dbReference type="InterPro" id="IPR000792">
    <property type="entry name" value="Tscrpt_reg_LuxR_C"/>
</dbReference>
<gene>
    <name evidence="5" type="ORF">E0F88_02220</name>
</gene>
<dbReference type="InterPro" id="IPR051015">
    <property type="entry name" value="EvgA-like"/>
</dbReference>
<dbReference type="Proteomes" id="UP000294850">
    <property type="component" value="Unassembled WGS sequence"/>
</dbReference>
<evidence type="ECO:0000259" key="3">
    <source>
        <dbReference type="PROSITE" id="PS50043"/>
    </source>
</evidence>
<dbReference type="Gene3D" id="3.40.50.2300">
    <property type="match status" value="1"/>
</dbReference>
<dbReference type="PROSITE" id="PS50110">
    <property type="entry name" value="RESPONSE_REGULATORY"/>
    <property type="match status" value="1"/>
</dbReference>
<feature type="domain" description="HTH luxR-type" evidence="3">
    <location>
        <begin position="144"/>
        <end position="209"/>
    </location>
</feature>
<dbReference type="InterPro" id="IPR001789">
    <property type="entry name" value="Sig_transdc_resp-reg_receiver"/>
</dbReference>
<dbReference type="SUPFAM" id="SSF46894">
    <property type="entry name" value="C-terminal effector domain of the bipartite response regulators"/>
    <property type="match status" value="1"/>
</dbReference>
<dbReference type="SUPFAM" id="SSF52172">
    <property type="entry name" value="CheY-like"/>
    <property type="match status" value="1"/>
</dbReference>
<dbReference type="GO" id="GO:0006355">
    <property type="term" value="P:regulation of DNA-templated transcription"/>
    <property type="evidence" value="ECO:0007669"/>
    <property type="project" value="InterPro"/>
</dbReference>
<protein>
    <submittedName>
        <fullName evidence="5">Response regulator transcription factor</fullName>
    </submittedName>
</protein>
<evidence type="ECO:0000259" key="4">
    <source>
        <dbReference type="PROSITE" id="PS50110"/>
    </source>
</evidence>
<organism evidence="5 6">
    <name type="scientific">Dyadobacter psychrotolerans</name>
    <dbReference type="NCBI Taxonomy" id="2541721"/>
    <lineage>
        <taxon>Bacteria</taxon>
        <taxon>Pseudomonadati</taxon>
        <taxon>Bacteroidota</taxon>
        <taxon>Cytophagia</taxon>
        <taxon>Cytophagales</taxon>
        <taxon>Spirosomataceae</taxon>
        <taxon>Dyadobacter</taxon>
    </lineage>
</organism>
<keyword evidence="1" id="KW-0238">DNA-binding</keyword>
<dbReference type="SMART" id="SM00421">
    <property type="entry name" value="HTH_LUXR"/>
    <property type="match status" value="1"/>
</dbReference>
<dbReference type="RefSeq" id="WP_131956227.1">
    <property type="nucleotide sequence ID" value="NZ_SMFL01000001.1"/>
</dbReference>
<keyword evidence="6" id="KW-1185">Reference proteome</keyword>
<evidence type="ECO:0000256" key="1">
    <source>
        <dbReference type="ARBA" id="ARBA00023125"/>
    </source>
</evidence>
<dbReference type="AlphaFoldDB" id="A0A4V2Z508"/>
<dbReference type="PANTHER" id="PTHR45566">
    <property type="entry name" value="HTH-TYPE TRANSCRIPTIONAL REGULATOR YHJB-RELATED"/>
    <property type="match status" value="1"/>
</dbReference>
<name>A0A4V2Z508_9BACT</name>
<proteinExistence type="predicted"/>
<dbReference type="InterPro" id="IPR016032">
    <property type="entry name" value="Sig_transdc_resp-reg_C-effctor"/>
</dbReference>
<evidence type="ECO:0000313" key="6">
    <source>
        <dbReference type="Proteomes" id="UP000294850"/>
    </source>
</evidence>
<dbReference type="OrthoDB" id="1013073at2"/>
<dbReference type="InterPro" id="IPR011006">
    <property type="entry name" value="CheY-like_superfamily"/>
</dbReference>
<evidence type="ECO:0000313" key="5">
    <source>
        <dbReference type="EMBL" id="TDE18378.1"/>
    </source>
</evidence>
<dbReference type="GO" id="GO:0003677">
    <property type="term" value="F:DNA binding"/>
    <property type="evidence" value="ECO:0007669"/>
    <property type="project" value="UniProtKB-KW"/>
</dbReference>
<sequence length="211" mass="23870">MLRILLVGQNPAFIEGLSLILNESDLSSCKLEIAVQVEGAMTKVVEQEFDLLVLDLEMKNTNTLGFIVKIKDARPALPILTYSKELEYIFIKRYLTSGARGYCFLQKNNYQEIIEAIYKVASGKIYISPAMVELIVSEALSPKKADRLNSLDEREFEILTHLVRGETLAGIARIFAVHTTTIDLYKSRILDKLRIRNISDLKSITQMQSVL</sequence>
<dbReference type="EMBL" id="SMFL01000001">
    <property type="protein sequence ID" value="TDE18378.1"/>
    <property type="molecule type" value="Genomic_DNA"/>
</dbReference>
<feature type="domain" description="Response regulatory" evidence="4">
    <location>
        <begin position="3"/>
        <end position="122"/>
    </location>
</feature>
<dbReference type="Pfam" id="PF00072">
    <property type="entry name" value="Response_reg"/>
    <property type="match status" value="1"/>
</dbReference>
<feature type="modified residue" description="4-aspartylphosphate" evidence="2">
    <location>
        <position position="55"/>
    </location>
</feature>
<dbReference type="Pfam" id="PF00196">
    <property type="entry name" value="GerE"/>
    <property type="match status" value="1"/>
</dbReference>
<dbReference type="GO" id="GO:0000160">
    <property type="term" value="P:phosphorelay signal transduction system"/>
    <property type="evidence" value="ECO:0007669"/>
    <property type="project" value="InterPro"/>
</dbReference>
<accession>A0A4V2Z508</accession>
<evidence type="ECO:0000256" key="2">
    <source>
        <dbReference type="PROSITE-ProRule" id="PRU00169"/>
    </source>
</evidence>
<dbReference type="PROSITE" id="PS50043">
    <property type="entry name" value="HTH_LUXR_2"/>
    <property type="match status" value="1"/>
</dbReference>
<keyword evidence="2" id="KW-0597">Phosphoprotein</keyword>
<comment type="caution">
    <text evidence="5">The sequence shown here is derived from an EMBL/GenBank/DDBJ whole genome shotgun (WGS) entry which is preliminary data.</text>
</comment>